<accession>A0ABQ4XE86</accession>
<organism evidence="1 2">
    <name type="scientific">Tanacetum coccineum</name>
    <dbReference type="NCBI Taxonomy" id="301880"/>
    <lineage>
        <taxon>Eukaryota</taxon>
        <taxon>Viridiplantae</taxon>
        <taxon>Streptophyta</taxon>
        <taxon>Embryophyta</taxon>
        <taxon>Tracheophyta</taxon>
        <taxon>Spermatophyta</taxon>
        <taxon>Magnoliopsida</taxon>
        <taxon>eudicotyledons</taxon>
        <taxon>Gunneridae</taxon>
        <taxon>Pentapetalae</taxon>
        <taxon>asterids</taxon>
        <taxon>campanulids</taxon>
        <taxon>Asterales</taxon>
        <taxon>Asteraceae</taxon>
        <taxon>Asteroideae</taxon>
        <taxon>Anthemideae</taxon>
        <taxon>Anthemidinae</taxon>
        <taxon>Tanacetum</taxon>
    </lineage>
</organism>
<reference evidence="1" key="1">
    <citation type="journal article" date="2022" name="Int. J. Mol. Sci.">
        <title>Draft Genome of Tanacetum Coccineum: Genomic Comparison of Closely Related Tanacetum-Family Plants.</title>
        <authorList>
            <person name="Yamashiro T."/>
            <person name="Shiraishi A."/>
            <person name="Nakayama K."/>
            <person name="Satake H."/>
        </authorList>
    </citation>
    <scope>NUCLEOTIDE SEQUENCE</scope>
</reference>
<sequence length="158" mass="17310">MRASSIKEPGVLLSLTPSAKVFDAANIWNFHVSSDMGSRRVKLTSKKKSLCLRKKSLAFKRFLMDNITSTLEDLIGRAESYDMMNAKRGCEQSDDGSRSSVDSLYESDCILEFNGAVKGNRGLVGAGVVLHDVEEVCFGLTDVEIYIGTYIGSKLSNV</sequence>
<dbReference type="EMBL" id="BQNB010009443">
    <property type="protein sequence ID" value="GJS63602.1"/>
    <property type="molecule type" value="Genomic_DNA"/>
</dbReference>
<evidence type="ECO:0000313" key="1">
    <source>
        <dbReference type="EMBL" id="GJS63602.1"/>
    </source>
</evidence>
<dbReference type="Proteomes" id="UP001151760">
    <property type="component" value="Unassembled WGS sequence"/>
</dbReference>
<comment type="caution">
    <text evidence="1">The sequence shown here is derived from an EMBL/GenBank/DDBJ whole genome shotgun (WGS) entry which is preliminary data.</text>
</comment>
<reference evidence="1" key="2">
    <citation type="submission" date="2022-01" db="EMBL/GenBank/DDBJ databases">
        <authorList>
            <person name="Yamashiro T."/>
            <person name="Shiraishi A."/>
            <person name="Satake H."/>
            <person name="Nakayama K."/>
        </authorList>
    </citation>
    <scope>NUCLEOTIDE SEQUENCE</scope>
</reference>
<gene>
    <name evidence="1" type="ORF">Tco_0678166</name>
</gene>
<keyword evidence="2" id="KW-1185">Reference proteome</keyword>
<proteinExistence type="predicted"/>
<name>A0ABQ4XE86_9ASTR</name>
<protein>
    <submittedName>
        <fullName evidence="1">Uncharacterized protein</fullName>
    </submittedName>
</protein>
<evidence type="ECO:0000313" key="2">
    <source>
        <dbReference type="Proteomes" id="UP001151760"/>
    </source>
</evidence>